<feature type="region of interest" description="Disordered" evidence="1">
    <location>
        <begin position="303"/>
        <end position="356"/>
    </location>
</feature>
<protein>
    <submittedName>
        <fullName evidence="2">Uncharacterized protein</fullName>
    </submittedName>
</protein>
<sequence length="403" mass="40933">MARPFRPTIGDSDGMAAGAGESLAAQTGPLLHACDQEVAALIQTLRRPTAASVTENRSETRSGAEASVRIMSSPGPRTLVLVGPGEQTRRHAAGAWGTLAGYGAEVEAPREHDEATVPELPLSLTIGRWLLDRAGVNRRAGENQRADRNWQVGETQRAGENQRADSNRQAGENRGAGENRQAGESWRAGENERADENEPPTRLIVQEVSAAASPDECLRLGRELAQEAGPDAAWLVLGDGSNRRGIRSPGFEDPRASAFDAEVAGALGALDPERLAAIDPTLAVELGCRGRVAWQVAAGALRSTGAGGDDVGTGAGGDDVGTGAGSDDTRTGAGSDDTGTGAGGDDAGAGAGSDDTGAGAGTAVGAAAGTATGTGSSTGRSTLRYEGAPFGVAYLVAGWDFRA</sequence>
<evidence type="ECO:0000313" key="2">
    <source>
        <dbReference type="EMBL" id="MDP9824615.1"/>
    </source>
</evidence>
<evidence type="ECO:0000256" key="1">
    <source>
        <dbReference type="SAM" id="MobiDB-lite"/>
    </source>
</evidence>
<feature type="compositionally biased region" description="Basic and acidic residues" evidence="1">
    <location>
        <begin position="139"/>
        <end position="148"/>
    </location>
</feature>
<keyword evidence="3" id="KW-1185">Reference proteome</keyword>
<dbReference type="Proteomes" id="UP001235712">
    <property type="component" value="Unassembled WGS sequence"/>
</dbReference>
<accession>A0ABT9NXN4</accession>
<dbReference type="Gene3D" id="3.40.830.10">
    <property type="entry name" value="LigB-like"/>
    <property type="match status" value="1"/>
</dbReference>
<feature type="compositionally biased region" description="Gly residues" evidence="1">
    <location>
        <begin position="305"/>
        <end position="324"/>
    </location>
</feature>
<gene>
    <name evidence="2" type="ORF">J2S57_000364</name>
</gene>
<dbReference type="EMBL" id="JAUSQZ010000001">
    <property type="protein sequence ID" value="MDP9824615.1"/>
    <property type="molecule type" value="Genomic_DNA"/>
</dbReference>
<proteinExistence type="predicted"/>
<reference evidence="2 3" key="1">
    <citation type="submission" date="2023-07" db="EMBL/GenBank/DDBJ databases">
        <title>Sequencing the genomes of 1000 actinobacteria strains.</title>
        <authorList>
            <person name="Klenk H.-P."/>
        </authorList>
    </citation>
    <scope>NUCLEOTIDE SEQUENCE [LARGE SCALE GENOMIC DNA]</scope>
    <source>
        <strain evidence="2 3">DSM 44388</strain>
    </source>
</reference>
<feature type="region of interest" description="Disordered" evidence="1">
    <location>
        <begin position="139"/>
        <end position="200"/>
    </location>
</feature>
<feature type="region of interest" description="Disordered" evidence="1">
    <location>
        <begin position="48"/>
        <end position="77"/>
    </location>
</feature>
<dbReference type="RefSeq" id="WP_307237517.1">
    <property type="nucleotide sequence ID" value="NZ_JAUSQZ010000001.1"/>
</dbReference>
<feature type="compositionally biased region" description="Gly residues" evidence="1">
    <location>
        <begin position="340"/>
        <end position="351"/>
    </location>
</feature>
<feature type="compositionally biased region" description="Basic and acidic residues" evidence="1">
    <location>
        <begin position="187"/>
        <end position="196"/>
    </location>
</feature>
<name>A0ABT9NXN4_9ACTN</name>
<evidence type="ECO:0000313" key="3">
    <source>
        <dbReference type="Proteomes" id="UP001235712"/>
    </source>
</evidence>
<comment type="caution">
    <text evidence="2">The sequence shown here is derived from an EMBL/GenBank/DDBJ whole genome shotgun (WGS) entry which is preliminary data.</text>
</comment>
<organism evidence="2 3">
    <name type="scientific">Kineosporia succinea</name>
    <dbReference type="NCBI Taxonomy" id="84632"/>
    <lineage>
        <taxon>Bacteria</taxon>
        <taxon>Bacillati</taxon>
        <taxon>Actinomycetota</taxon>
        <taxon>Actinomycetes</taxon>
        <taxon>Kineosporiales</taxon>
        <taxon>Kineosporiaceae</taxon>
        <taxon>Kineosporia</taxon>
    </lineage>
</organism>